<evidence type="ECO:0000256" key="5">
    <source>
        <dbReference type="ARBA" id="ARBA00022737"/>
    </source>
</evidence>
<organism evidence="16 17">
    <name type="scientific">Spodoptera exigua</name>
    <name type="common">Beet armyworm</name>
    <name type="synonym">Noctua fulgens</name>
    <dbReference type="NCBI Taxonomy" id="7107"/>
    <lineage>
        <taxon>Eukaryota</taxon>
        <taxon>Metazoa</taxon>
        <taxon>Ecdysozoa</taxon>
        <taxon>Arthropoda</taxon>
        <taxon>Hexapoda</taxon>
        <taxon>Insecta</taxon>
        <taxon>Pterygota</taxon>
        <taxon>Neoptera</taxon>
        <taxon>Endopterygota</taxon>
        <taxon>Lepidoptera</taxon>
        <taxon>Glossata</taxon>
        <taxon>Ditrysia</taxon>
        <taxon>Noctuoidea</taxon>
        <taxon>Noctuidae</taxon>
        <taxon>Amphipyrinae</taxon>
        <taxon>Spodoptera</taxon>
    </lineage>
</organism>
<feature type="region of interest" description="Disordered" evidence="13">
    <location>
        <begin position="748"/>
        <end position="770"/>
    </location>
</feature>
<evidence type="ECO:0000256" key="11">
    <source>
        <dbReference type="PROSITE-ProRule" id="PRU00023"/>
    </source>
</evidence>
<dbReference type="Pfam" id="PF00520">
    <property type="entry name" value="Ion_trans"/>
    <property type="match status" value="1"/>
</dbReference>
<protein>
    <recommendedName>
        <fullName evidence="15">Ion transport domain-containing protein</fullName>
    </recommendedName>
</protein>
<evidence type="ECO:0000259" key="15">
    <source>
        <dbReference type="Pfam" id="PF00520"/>
    </source>
</evidence>
<proteinExistence type="predicted"/>
<keyword evidence="10" id="KW-0407">Ion channel</keyword>
<evidence type="ECO:0000256" key="9">
    <source>
        <dbReference type="ARBA" id="ARBA00023136"/>
    </source>
</evidence>
<feature type="transmembrane region" description="Helical" evidence="14">
    <location>
        <begin position="722"/>
        <end position="741"/>
    </location>
</feature>
<keyword evidence="6 14" id="KW-1133">Transmembrane helix</keyword>
<evidence type="ECO:0000256" key="3">
    <source>
        <dbReference type="ARBA" id="ARBA00022606"/>
    </source>
</evidence>
<evidence type="ECO:0000256" key="8">
    <source>
        <dbReference type="ARBA" id="ARBA00023065"/>
    </source>
</evidence>
<dbReference type="SUPFAM" id="SSF81324">
    <property type="entry name" value="Voltage-gated potassium channels"/>
    <property type="match status" value="1"/>
</dbReference>
<feature type="coiled-coil region" evidence="12">
    <location>
        <begin position="965"/>
        <end position="999"/>
    </location>
</feature>
<dbReference type="Gene3D" id="1.10.287.70">
    <property type="match status" value="1"/>
</dbReference>
<comment type="subcellular location">
    <subcellularLocation>
        <location evidence="1">Membrane</location>
        <topology evidence="1">Multi-pass membrane protein</topology>
    </subcellularLocation>
</comment>
<dbReference type="EMBL" id="JACKWZ010000121">
    <property type="protein sequence ID" value="KAF9414924.1"/>
    <property type="molecule type" value="Genomic_DNA"/>
</dbReference>
<keyword evidence="7 11" id="KW-0040">ANK repeat</keyword>
<keyword evidence="9 14" id="KW-0472">Membrane</keyword>
<dbReference type="InterPro" id="IPR002110">
    <property type="entry name" value="Ankyrin_rpt"/>
</dbReference>
<feature type="transmembrane region" description="Helical" evidence="14">
    <location>
        <begin position="584"/>
        <end position="607"/>
    </location>
</feature>
<dbReference type="Proteomes" id="UP000648187">
    <property type="component" value="Unassembled WGS sequence"/>
</dbReference>
<keyword evidence="5" id="KW-0677">Repeat</keyword>
<dbReference type="PANTHER" id="PTHR47143:SF4">
    <property type="entry name" value="TRANSIENT RECEPTOR POTENTIAL CATION CHANNEL PROTEIN PAINLESS"/>
    <property type="match status" value="1"/>
</dbReference>
<evidence type="ECO:0000313" key="16">
    <source>
        <dbReference type="EMBL" id="KAF9414924.1"/>
    </source>
</evidence>
<dbReference type="Gene3D" id="1.25.40.20">
    <property type="entry name" value="Ankyrin repeat-containing domain"/>
    <property type="match status" value="2"/>
</dbReference>
<dbReference type="SMART" id="SM00248">
    <property type="entry name" value="ANK"/>
    <property type="match status" value="8"/>
</dbReference>
<evidence type="ECO:0000313" key="17">
    <source>
        <dbReference type="Proteomes" id="UP000648187"/>
    </source>
</evidence>
<evidence type="ECO:0000256" key="1">
    <source>
        <dbReference type="ARBA" id="ARBA00004141"/>
    </source>
</evidence>
<dbReference type="PANTHER" id="PTHR47143">
    <property type="entry name" value="TRANSIENT RECEPTOR POTENTIAL CATION CHANNEL PROTEIN PAINLESS"/>
    <property type="match status" value="1"/>
</dbReference>
<evidence type="ECO:0000256" key="13">
    <source>
        <dbReference type="SAM" id="MobiDB-lite"/>
    </source>
</evidence>
<reference evidence="16" key="1">
    <citation type="submission" date="2020-08" db="EMBL/GenBank/DDBJ databases">
        <title>Spodoptera exigua strain:BAW_Kor-Di-RS1 Genome sequencing and assembly.</title>
        <authorList>
            <person name="Kim J."/>
            <person name="Nam H.Y."/>
            <person name="Kwon M."/>
            <person name="Choi J.H."/>
            <person name="Cho S.R."/>
            <person name="Kim G.-H."/>
        </authorList>
    </citation>
    <scope>NUCLEOTIDE SEQUENCE</scope>
    <source>
        <strain evidence="16">BAW_Kor-Di-RS1</strain>
        <tissue evidence="16">Whole-body</tissue>
    </source>
</reference>
<keyword evidence="3" id="KW-0716">Sensory transduction</keyword>
<dbReference type="PROSITE" id="PS50297">
    <property type="entry name" value="ANK_REP_REGION"/>
    <property type="match status" value="2"/>
</dbReference>
<keyword evidence="12" id="KW-0175">Coiled coil</keyword>
<keyword evidence="2" id="KW-0813">Transport</keyword>
<keyword evidence="8" id="KW-0406">Ion transport</keyword>
<feature type="transmembrane region" description="Helical" evidence="14">
    <location>
        <begin position="803"/>
        <end position="824"/>
    </location>
</feature>
<evidence type="ECO:0000256" key="12">
    <source>
        <dbReference type="SAM" id="Coils"/>
    </source>
</evidence>
<dbReference type="SUPFAM" id="SSF48403">
    <property type="entry name" value="Ankyrin repeat"/>
    <property type="match status" value="2"/>
</dbReference>
<feature type="non-terminal residue" evidence="16">
    <location>
        <position position="1"/>
    </location>
</feature>
<accession>A0A835GEL8</accession>
<dbReference type="InterPro" id="IPR052076">
    <property type="entry name" value="TRP_cation_channel"/>
</dbReference>
<feature type="repeat" description="ANK" evidence="11">
    <location>
        <begin position="143"/>
        <end position="165"/>
    </location>
</feature>
<feature type="compositionally biased region" description="Acidic residues" evidence="13">
    <location>
        <begin position="761"/>
        <end position="770"/>
    </location>
</feature>
<comment type="caution">
    <text evidence="16">The sequence shown here is derived from an EMBL/GenBank/DDBJ whole genome shotgun (WGS) entry which is preliminary data.</text>
</comment>
<feature type="domain" description="Ion transport" evidence="15">
    <location>
        <begin position="591"/>
        <end position="835"/>
    </location>
</feature>
<gene>
    <name evidence="16" type="ORF">HW555_007315</name>
</gene>
<dbReference type="AlphaFoldDB" id="A0A835GEL8"/>
<dbReference type="InterPro" id="IPR005821">
    <property type="entry name" value="Ion_trans_dom"/>
</dbReference>
<name>A0A835GEL8_SPOEX</name>
<evidence type="ECO:0000256" key="6">
    <source>
        <dbReference type="ARBA" id="ARBA00022989"/>
    </source>
</evidence>
<feature type="transmembrane region" description="Helical" evidence="14">
    <location>
        <begin position="683"/>
        <end position="702"/>
    </location>
</feature>
<evidence type="ECO:0000256" key="10">
    <source>
        <dbReference type="ARBA" id="ARBA00023303"/>
    </source>
</evidence>
<dbReference type="InterPro" id="IPR036770">
    <property type="entry name" value="Ankyrin_rpt-contain_sf"/>
</dbReference>
<dbReference type="Pfam" id="PF12796">
    <property type="entry name" value="Ank_2"/>
    <property type="match status" value="2"/>
</dbReference>
<feature type="transmembrane region" description="Helical" evidence="14">
    <location>
        <begin position="657"/>
        <end position="676"/>
    </location>
</feature>
<dbReference type="GO" id="GO:0034703">
    <property type="term" value="C:cation channel complex"/>
    <property type="evidence" value="ECO:0007669"/>
    <property type="project" value="UniProtKB-ARBA"/>
</dbReference>
<feature type="transmembrane region" description="Helical" evidence="14">
    <location>
        <begin position="619"/>
        <end position="637"/>
    </location>
</feature>
<evidence type="ECO:0000256" key="14">
    <source>
        <dbReference type="SAM" id="Phobius"/>
    </source>
</evidence>
<evidence type="ECO:0000256" key="7">
    <source>
        <dbReference type="ARBA" id="ARBA00023043"/>
    </source>
</evidence>
<keyword evidence="17" id="KW-1185">Reference proteome</keyword>
<feature type="repeat" description="ANK" evidence="11">
    <location>
        <begin position="439"/>
        <end position="471"/>
    </location>
</feature>
<dbReference type="GO" id="GO:0005216">
    <property type="term" value="F:monoatomic ion channel activity"/>
    <property type="evidence" value="ECO:0007669"/>
    <property type="project" value="InterPro"/>
</dbReference>
<sequence>TVLQDKRVSPPTRAQAARAHRLTPIAGPSGVAVPPSCEQLPVNARVASAMTRDTYEMKPNRLSRGSSLFGADPQVQLRTALLANDFATFKKLVSYGTVDLEHVYQYPDYKTCLEIAVSEPNKQDFVKLLLQHEVEVNKVNETHAMAPIHFAVENGNIEALRLLLEDDRIDVNIKSKGNTALLMAIKHIEDLDDDRERDLAIYEDMVELLLKAGCNANSPDSKGVTPVHSAAKQGLERVVTLILDYTKEPVHLDAYKDIRGRTARYYLEQAFPHLLAKFETQEVEPEEITVDKLFSYLSRHEEDNFIRDFTKLVKKNEHRTALAANNGMNTMLQMATEKGMYRVVGTLLLSGADPNATCSGNTSRPIGIACQYGHYKILKMFVDNESTLFDPVNGESLLQITVKGMRSYSNTPKENFNDCLQLLLKHPKVNININHPDMKDNTALHYAARNGDQDTVLELLRNGACVGLRNKFDEPPLADINAKTLETYLDECVTTNSQRPSDDDYEIHMKYSFLVYPNNSLENELCKVPLMDNSSTHEKELDSLLAPETDALLYMTRNEDLRPLLKHPVITSFLYLKWQRISCLFYANITFYSLLWLCLILYIMLGYGVEKKQSKSIEALNVITHVGAIIGLILLIFRELFQLLVAPTRYLQSLENWMEIVLIFVTALVVGNDSAAESTKQQLSSVAILLSSAELVLLIGQFPTLSTNIVMLKTVSWNFFKFLLWYCILIIAFALSFYTLFRHEQEDEDQKAPDPNNTGKEEEEEEDFFEDPGRSLFKTIVMLTGEFDAGSIKFSTFPVTSHFIFIVFVFMIPIVLFNLLNGLAVSDTQEIRADAELVGHISRVKLISYFESVLIGSAKSYGKPCTCWSWMPASFESLNIIKPKMFCMKPFAKRISLFPHFLPKYRIIVKPNQDNKIEIPHAEPLKYGDDYEDIEGGAGGCCFERCQNYRLDRRIVKNAKQVVSKKTQITEFDEIKNQLSKYERKIEDLEITMKKVLQALNSNQK</sequence>
<feature type="region of interest" description="Disordered" evidence="13">
    <location>
        <begin position="1"/>
        <end position="21"/>
    </location>
</feature>
<evidence type="ECO:0000256" key="2">
    <source>
        <dbReference type="ARBA" id="ARBA00022448"/>
    </source>
</evidence>
<dbReference type="PROSITE" id="PS50088">
    <property type="entry name" value="ANK_REPEAT"/>
    <property type="match status" value="2"/>
</dbReference>
<evidence type="ECO:0000256" key="4">
    <source>
        <dbReference type="ARBA" id="ARBA00022692"/>
    </source>
</evidence>
<keyword evidence="4 14" id="KW-0812">Transmembrane</keyword>